<name>A0A6N6VJU6_9HYPH</name>
<dbReference type="GO" id="GO:0004359">
    <property type="term" value="F:glutaminase activity"/>
    <property type="evidence" value="ECO:0007669"/>
    <property type="project" value="UniProtKB-UniRule"/>
</dbReference>
<feature type="binding site" evidence="6">
    <location>
        <position position="173"/>
    </location>
    <ligand>
        <name>substrate</name>
    </ligand>
</feature>
<dbReference type="GO" id="GO:0006543">
    <property type="term" value="P:L-glutamine catabolic process"/>
    <property type="evidence" value="ECO:0007669"/>
    <property type="project" value="TreeGrafter"/>
</dbReference>
<dbReference type="PANTHER" id="PTHR12544">
    <property type="entry name" value="GLUTAMINASE"/>
    <property type="match status" value="1"/>
</dbReference>
<evidence type="ECO:0000256" key="2">
    <source>
        <dbReference type="ARBA" id="ARBA00011881"/>
    </source>
</evidence>
<dbReference type="InterPro" id="IPR012338">
    <property type="entry name" value="Beta-lactam/transpept-like"/>
</dbReference>
<dbReference type="FunFam" id="3.40.710.10:FF:000005">
    <property type="entry name" value="Glutaminase"/>
    <property type="match status" value="1"/>
</dbReference>
<evidence type="ECO:0000313" key="8">
    <source>
        <dbReference type="Proteomes" id="UP000468901"/>
    </source>
</evidence>
<dbReference type="EC" id="3.5.1.2" evidence="3 6"/>
<keyword evidence="4 6" id="KW-0378">Hydrolase</keyword>
<comment type="similarity">
    <text evidence="1 6">Belongs to the glutaminase family.</text>
</comment>
<accession>A0A6N6VJU6</accession>
<dbReference type="GO" id="GO:0006537">
    <property type="term" value="P:glutamate biosynthetic process"/>
    <property type="evidence" value="ECO:0007669"/>
    <property type="project" value="TreeGrafter"/>
</dbReference>
<keyword evidence="8" id="KW-1185">Reference proteome</keyword>
<comment type="caution">
    <text evidence="7">The sequence shown here is derived from an EMBL/GenBank/DDBJ whole genome shotgun (WGS) entry which is preliminary data.</text>
</comment>
<dbReference type="EMBL" id="WESC01000005">
    <property type="protein sequence ID" value="KAB7740849.1"/>
    <property type="molecule type" value="Genomic_DNA"/>
</dbReference>
<evidence type="ECO:0000256" key="6">
    <source>
        <dbReference type="HAMAP-Rule" id="MF_00313"/>
    </source>
</evidence>
<feature type="binding site" evidence="6">
    <location>
        <position position="72"/>
    </location>
    <ligand>
        <name>substrate</name>
    </ligand>
</feature>
<dbReference type="RefSeq" id="WP_152215691.1">
    <property type="nucleotide sequence ID" value="NZ_JBAQYD010000400.1"/>
</dbReference>
<feature type="binding site" evidence="6">
    <location>
        <position position="197"/>
    </location>
    <ligand>
        <name>substrate</name>
    </ligand>
</feature>
<dbReference type="Pfam" id="PF04960">
    <property type="entry name" value="Glutaminase"/>
    <property type="match status" value="1"/>
</dbReference>
<organism evidence="7 8">
    <name type="scientific">Parvibaculum sedimenti</name>
    <dbReference type="NCBI Taxonomy" id="2608632"/>
    <lineage>
        <taxon>Bacteria</taxon>
        <taxon>Pseudomonadati</taxon>
        <taxon>Pseudomonadota</taxon>
        <taxon>Alphaproteobacteria</taxon>
        <taxon>Hyphomicrobiales</taxon>
        <taxon>Parvibaculaceae</taxon>
        <taxon>Parvibaculum</taxon>
    </lineage>
</organism>
<evidence type="ECO:0000313" key="7">
    <source>
        <dbReference type="EMBL" id="KAB7740849.1"/>
    </source>
</evidence>
<feature type="binding site" evidence="6">
    <location>
        <position position="249"/>
    </location>
    <ligand>
        <name>substrate</name>
    </ligand>
</feature>
<protein>
    <recommendedName>
        <fullName evidence="3 6">Glutaminase</fullName>
        <ecNumber evidence="3 6">3.5.1.2</ecNumber>
    </recommendedName>
</protein>
<feature type="binding site" evidence="6">
    <location>
        <position position="166"/>
    </location>
    <ligand>
        <name>substrate</name>
    </ligand>
</feature>
<dbReference type="HAMAP" id="MF_00313">
    <property type="entry name" value="Glutaminase"/>
    <property type="match status" value="1"/>
</dbReference>
<proteinExistence type="inferred from homology"/>
<feature type="binding site" evidence="6">
    <location>
        <position position="267"/>
    </location>
    <ligand>
        <name>substrate</name>
    </ligand>
</feature>
<dbReference type="NCBIfam" id="TIGR03814">
    <property type="entry name" value="Gln_ase"/>
    <property type="match status" value="1"/>
</dbReference>
<evidence type="ECO:0000256" key="5">
    <source>
        <dbReference type="ARBA" id="ARBA00049534"/>
    </source>
</evidence>
<reference evidence="7 8" key="1">
    <citation type="submission" date="2019-09" db="EMBL/GenBank/DDBJ databases">
        <title>Parvibaculum sedimenti sp. nov., isolated from sediment.</title>
        <authorList>
            <person name="Wang Y."/>
        </authorList>
    </citation>
    <scope>NUCLEOTIDE SEQUENCE [LARGE SCALE GENOMIC DNA]</scope>
    <source>
        <strain evidence="7 8">HXT-9</strain>
    </source>
</reference>
<comment type="catalytic activity">
    <reaction evidence="5 6">
        <text>L-glutamine + H2O = L-glutamate + NH4(+)</text>
        <dbReference type="Rhea" id="RHEA:15889"/>
        <dbReference type="ChEBI" id="CHEBI:15377"/>
        <dbReference type="ChEBI" id="CHEBI:28938"/>
        <dbReference type="ChEBI" id="CHEBI:29985"/>
        <dbReference type="ChEBI" id="CHEBI:58359"/>
        <dbReference type="EC" id="3.5.1.2"/>
    </reaction>
</comment>
<gene>
    <name evidence="6 7" type="primary">glsA</name>
    <name evidence="7" type="ORF">F2P47_07340</name>
</gene>
<evidence type="ECO:0000256" key="4">
    <source>
        <dbReference type="ARBA" id="ARBA00022801"/>
    </source>
</evidence>
<dbReference type="InterPro" id="IPR015868">
    <property type="entry name" value="Glutaminase"/>
</dbReference>
<comment type="subunit">
    <text evidence="2 6">Homotetramer.</text>
</comment>
<sequence>MALESRPDQPHEFETLLESVRLMHCDNHAGEVASYIPELSKASPEHFGLAMATIGGKLYTAGDAEAPFTIQSISKAFTFCLALEVAGHSAVLARVGVEPSGDAFNAIFFNPATNRPYNPMVNAGAITIAGLLCEELGSGAFDFVMDRLSAAAGRRLTLDDAVYRSESETGHRNRAIAYLLLANGALTVSPDEALDLYYRQCSISVTASDLARMGATLANMGENPATGAEAFELRAVRNTQAVMFTCGMYDYAGHWAYDIGVPAKSGVAGGILGVVNRQLGIATYSPRLDVKGNSVRGIASFETLADELGLHAFDCTNMGSSFVSTLIV</sequence>
<evidence type="ECO:0000256" key="3">
    <source>
        <dbReference type="ARBA" id="ARBA00012918"/>
    </source>
</evidence>
<evidence type="ECO:0000256" key="1">
    <source>
        <dbReference type="ARBA" id="ARBA00011076"/>
    </source>
</evidence>
<dbReference type="AlphaFoldDB" id="A0A6N6VJU6"/>
<feature type="binding site" evidence="6">
    <location>
        <position position="122"/>
    </location>
    <ligand>
        <name>substrate</name>
    </ligand>
</feature>
<keyword evidence="6" id="KW-0007">Acetylation</keyword>
<dbReference type="PANTHER" id="PTHR12544:SF29">
    <property type="entry name" value="GLUTAMINASE"/>
    <property type="match status" value="1"/>
</dbReference>
<dbReference type="Proteomes" id="UP000468901">
    <property type="component" value="Unassembled WGS sequence"/>
</dbReference>
<dbReference type="Gene3D" id="3.40.710.10">
    <property type="entry name" value="DD-peptidase/beta-lactamase superfamily"/>
    <property type="match status" value="1"/>
</dbReference>
<dbReference type="SUPFAM" id="SSF56601">
    <property type="entry name" value="beta-lactamase/transpeptidase-like"/>
    <property type="match status" value="1"/>
</dbReference>